<accession>A0A2W2BF77</accession>
<protein>
    <submittedName>
        <fullName evidence="2">ATPase</fullName>
    </submittedName>
</protein>
<evidence type="ECO:0000313" key="3">
    <source>
        <dbReference type="Proteomes" id="UP000248795"/>
    </source>
</evidence>
<dbReference type="SUPFAM" id="SSF52540">
    <property type="entry name" value="P-loop containing nucleoside triphosphate hydrolases"/>
    <property type="match status" value="1"/>
</dbReference>
<dbReference type="PANTHER" id="PTHR42957:SF1">
    <property type="entry name" value="HELICASE MJ1565-RELATED"/>
    <property type="match status" value="1"/>
</dbReference>
<dbReference type="PANTHER" id="PTHR42957">
    <property type="entry name" value="HELICASE MJ1565-RELATED"/>
    <property type="match status" value="1"/>
</dbReference>
<comment type="caution">
    <text evidence="2">The sequence shown here is derived from an EMBL/GenBank/DDBJ whole genome shotgun (WGS) entry which is preliminary data.</text>
</comment>
<dbReference type="Proteomes" id="UP000248795">
    <property type="component" value="Unassembled WGS sequence"/>
</dbReference>
<dbReference type="Gene3D" id="3.40.50.300">
    <property type="entry name" value="P-loop containing nucleotide triphosphate hydrolases"/>
    <property type="match status" value="2"/>
</dbReference>
<dbReference type="AlphaFoldDB" id="A0A2W2BF77"/>
<dbReference type="CDD" id="cd01127">
    <property type="entry name" value="TrwB_TraG_TraD_VirD4"/>
    <property type="match status" value="1"/>
</dbReference>
<name>A0A2W2BF77_9HYPH</name>
<evidence type="ECO:0000313" key="2">
    <source>
        <dbReference type="EMBL" id="PZF78868.1"/>
    </source>
</evidence>
<gene>
    <name evidence="2" type="ORF">DK847_03495</name>
</gene>
<feature type="domain" description="Helicase HerA central" evidence="1">
    <location>
        <begin position="205"/>
        <end position="437"/>
    </location>
</feature>
<dbReference type="InterPro" id="IPR008571">
    <property type="entry name" value="HerA-like"/>
</dbReference>
<dbReference type="InterPro" id="IPR027417">
    <property type="entry name" value="P-loop_NTPase"/>
</dbReference>
<sequence>MTHSFLLKQPLQRQPALVATRSNAPRRASVPGFRIPCRCRFCASPAWRRRQSALTRRRHALSKQGNHHDDGRERVTTDLVLGKIAAVNGTTATVRLGDDIAGRENRPAREHTVVNSAAVGSLVKIKVEKLVLFGSVGRISPRGPGDVIEAEISFIGEGAVSDSGELTEFRRGVSRYPFPGDDVYGTSYDDWARIFRPDGKSTIPLGIVHPTVDITALLSLDQLLSKHFAVLGSTGVGKSTSVAALLHKVLEAAPNGHVVLIDPHGEYASAFRTNSIHLDVDSLKLPYWLMNFEEHAEAFLTGEGSSRERDRDILGKCLLTVRQKNYLNIKIDKVTADSPIPYFISDLLEELEKEAGKLEKAADASRYIRLKLKIEEMVRDPRYGFMFGDNLITDSMGDLLSTILRIPTQAKPLTIIDVSGMPSEIVSVVVAMIARLVFDYSIWSRGERQVPILLVCEEAQRYLPREDSVMKPAAQRNFERIAKEGRKHGISLGLISQRPSDLSESVLSQCGTLLVLRLTTERDQNFIKSAVPDWAHGVVSSISSLRNRECIVFGEAVPIPVRVGIAFLEESRRPSSNDPRFTEAWNAPQDADGMVGRVIQRWRNQRHELE</sequence>
<proteinExistence type="predicted"/>
<keyword evidence="3" id="KW-1185">Reference proteome</keyword>
<dbReference type="InterPro" id="IPR002789">
    <property type="entry name" value="HerA_central"/>
</dbReference>
<dbReference type="EMBL" id="QKVK01000001">
    <property type="protein sequence ID" value="PZF78868.1"/>
    <property type="molecule type" value="Genomic_DNA"/>
</dbReference>
<evidence type="ECO:0000259" key="1">
    <source>
        <dbReference type="Pfam" id="PF01935"/>
    </source>
</evidence>
<organism evidence="2 3">
    <name type="scientific">Aestuariivirga litoralis</name>
    <dbReference type="NCBI Taxonomy" id="2650924"/>
    <lineage>
        <taxon>Bacteria</taxon>
        <taxon>Pseudomonadati</taxon>
        <taxon>Pseudomonadota</taxon>
        <taxon>Alphaproteobacteria</taxon>
        <taxon>Hyphomicrobiales</taxon>
        <taxon>Aestuariivirgaceae</taxon>
        <taxon>Aestuariivirga</taxon>
    </lineage>
</organism>
<dbReference type="Pfam" id="PF01935">
    <property type="entry name" value="DUF87"/>
    <property type="match status" value="1"/>
</dbReference>
<reference evidence="3" key="1">
    <citation type="submission" date="2018-06" db="EMBL/GenBank/DDBJ databases">
        <title>Aestuariibacter litoralis strain KCTC 52945T.</title>
        <authorList>
            <person name="Li X."/>
            <person name="Salam N."/>
            <person name="Li J.-L."/>
            <person name="Chen Y.-M."/>
            <person name="Yang Z.-W."/>
            <person name="Zhang L.-Y."/>
            <person name="Han M.-X."/>
            <person name="Xiao M."/>
            <person name="Li W.-J."/>
        </authorList>
    </citation>
    <scope>NUCLEOTIDE SEQUENCE [LARGE SCALE GENOMIC DNA]</scope>
    <source>
        <strain evidence="3">KCTC 52945</strain>
    </source>
</reference>